<keyword evidence="2" id="KW-0813">Transport</keyword>
<evidence type="ECO:0000256" key="9">
    <source>
        <dbReference type="ARBA" id="ARBA00061644"/>
    </source>
</evidence>
<evidence type="ECO:0000259" key="13">
    <source>
        <dbReference type="PROSITE" id="PS50893"/>
    </source>
</evidence>
<dbReference type="RefSeq" id="WP_422386662.1">
    <property type="nucleotide sequence ID" value="NZ_SHKR01000016.1"/>
</dbReference>
<dbReference type="SUPFAM" id="SSF90123">
    <property type="entry name" value="ABC transporter transmembrane region"/>
    <property type="match status" value="1"/>
</dbReference>
<dbReference type="InterPro" id="IPR003593">
    <property type="entry name" value="AAA+_ATPase"/>
</dbReference>
<feature type="domain" description="ABC transmembrane type-1" evidence="14">
    <location>
        <begin position="96"/>
        <end position="418"/>
    </location>
</feature>
<evidence type="ECO:0000256" key="2">
    <source>
        <dbReference type="ARBA" id="ARBA00022448"/>
    </source>
</evidence>
<evidence type="ECO:0000256" key="6">
    <source>
        <dbReference type="ARBA" id="ARBA00022989"/>
    </source>
</evidence>
<organism evidence="15 16">
    <name type="scientific">Kribbella rubisoli</name>
    <dbReference type="NCBI Taxonomy" id="3075929"/>
    <lineage>
        <taxon>Bacteria</taxon>
        <taxon>Bacillati</taxon>
        <taxon>Actinomycetota</taxon>
        <taxon>Actinomycetes</taxon>
        <taxon>Propionibacteriales</taxon>
        <taxon>Kribbellaceae</taxon>
        <taxon>Kribbella</taxon>
    </lineage>
</organism>
<dbReference type="CDD" id="cd18547">
    <property type="entry name" value="ABC_6TM_Tm288_like"/>
    <property type="match status" value="1"/>
</dbReference>
<evidence type="ECO:0000313" key="15">
    <source>
        <dbReference type="EMBL" id="RZU10568.1"/>
    </source>
</evidence>
<sequence length="716" mass="76834">MSKEQKPSPNGQAPNGQGPNAQAPNGQAPNGQAPNGQAPAGQVQDAAKTVKATERPTTGRGFGPPGGIPGDKSMNFLPSAKRLLARLRPHRLQVSGVVLLAICSVGLSVLGPKILGRATDIIFAGAIGKHLPSGLTKAQVIEQTRASGNGRLADLLQGIDLVPGVGIDFDALRNILLLVLALYVGAFFLSWAQGYILNGVVQRTILSLREDVEAKLNRLPLSYFDGAPRGELLSRVTNDIDNISTSLQQTLSQLLTSLLTVIGVITLMFVISPVLALIALVTIPITMILTATIAKRSQVRFIAQWRHTGALNGQIEEAFTGHELVKVFGRQKEIEADFAKKNDELFQAAFGAQFISGLIMPVMMFVGNLNYVVIAVLGGLRVASGTMSLGDVQAFIQYSRQFTQPLTQVASMANLLQSGVASAERVFEVLDAEEQIPDDATPEKVTDSRGRVEFEHVSFSYDPDKPLITDLSLVAEPGQTVAIVGPTGAGKTTLVNLIMRFYELNSGKITLDGVDITELTRHDLRSRIGMVLQDTWLFGGTIRDNLLYGNLKATEEDMLAAAKATYVDRFVHSLPDGYDTVIDEEGSNVSAGEKQLLTIARAFLADPQLLILDEATSSVDTRTEVLVQRAMAALRSDRTSFVIAHRLSTIRDADLILVMENGAIVEQGNHNELLALDAAYARLYNAQFSGAVVDIDEEAAAMAAPVATPAGRPMAR</sequence>
<comment type="subcellular location">
    <subcellularLocation>
        <location evidence="1">Cell membrane</location>
        <topology evidence="1">Multi-pass membrane protein</topology>
    </subcellularLocation>
</comment>
<dbReference type="EMBL" id="SHKR01000016">
    <property type="protein sequence ID" value="RZU10568.1"/>
    <property type="molecule type" value="Genomic_DNA"/>
</dbReference>
<comment type="similarity">
    <text evidence="9">Belongs to the ABC transporter superfamily. Lipid exporter (TC 3.A.1.106) family.</text>
</comment>
<gene>
    <name evidence="15" type="ORF">EV645_7032</name>
</gene>
<dbReference type="InterPro" id="IPR039421">
    <property type="entry name" value="Type_1_exporter"/>
</dbReference>
<evidence type="ECO:0000256" key="3">
    <source>
        <dbReference type="ARBA" id="ARBA00022692"/>
    </source>
</evidence>
<feature type="region of interest" description="Disordered" evidence="11">
    <location>
        <begin position="1"/>
        <end position="74"/>
    </location>
</feature>
<keyword evidence="4" id="KW-0547">Nucleotide-binding</keyword>
<keyword evidence="7 12" id="KW-0472">Membrane</keyword>
<proteinExistence type="inferred from homology"/>
<feature type="transmembrane region" description="Helical" evidence="12">
    <location>
        <begin position="92"/>
        <end position="110"/>
    </location>
</feature>
<feature type="compositionally biased region" description="Polar residues" evidence="11">
    <location>
        <begin position="7"/>
        <end position="35"/>
    </location>
</feature>
<name>A0A4Q7WLH8_9ACTN</name>
<dbReference type="PANTHER" id="PTHR43394">
    <property type="entry name" value="ATP-DEPENDENT PERMEASE MDL1, MITOCHONDRIAL"/>
    <property type="match status" value="1"/>
</dbReference>
<comment type="function">
    <text evidence="8">ABC transporter involved in fatty acid import. Transmembrane domains (TMD) form a pore in the membrane and the ATP-binding domain (NBD) is responsible for energy generation.</text>
</comment>
<dbReference type="FunFam" id="3.40.50.300:FF:000287">
    <property type="entry name" value="Multidrug ABC transporter ATP-binding protein"/>
    <property type="match status" value="1"/>
</dbReference>
<feature type="transmembrane region" description="Helical" evidence="12">
    <location>
        <begin position="254"/>
        <end position="271"/>
    </location>
</feature>
<accession>A0A4Q7WLH8</accession>
<comment type="caution">
    <text evidence="15">The sequence shown here is derived from an EMBL/GenBank/DDBJ whole genome shotgun (WGS) entry which is preliminary data.</text>
</comment>
<dbReference type="GO" id="GO:0005524">
    <property type="term" value="F:ATP binding"/>
    <property type="evidence" value="ECO:0007669"/>
    <property type="project" value="UniProtKB-KW"/>
</dbReference>
<dbReference type="PROSITE" id="PS50929">
    <property type="entry name" value="ABC_TM1F"/>
    <property type="match status" value="1"/>
</dbReference>
<dbReference type="PROSITE" id="PS00211">
    <property type="entry name" value="ABC_TRANSPORTER_1"/>
    <property type="match status" value="1"/>
</dbReference>
<evidence type="ECO:0000256" key="4">
    <source>
        <dbReference type="ARBA" id="ARBA00022741"/>
    </source>
</evidence>
<evidence type="ECO:0000256" key="1">
    <source>
        <dbReference type="ARBA" id="ARBA00004651"/>
    </source>
</evidence>
<dbReference type="InterPro" id="IPR027417">
    <property type="entry name" value="P-loop_NTPase"/>
</dbReference>
<keyword evidence="5 15" id="KW-0067">ATP-binding</keyword>
<dbReference type="GO" id="GO:0005886">
    <property type="term" value="C:plasma membrane"/>
    <property type="evidence" value="ECO:0007669"/>
    <property type="project" value="UniProtKB-SubCell"/>
</dbReference>
<dbReference type="AlphaFoldDB" id="A0A4Q7WLH8"/>
<dbReference type="InterPro" id="IPR017871">
    <property type="entry name" value="ABC_transporter-like_CS"/>
</dbReference>
<evidence type="ECO:0000256" key="12">
    <source>
        <dbReference type="SAM" id="Phobius"/>
    </source>
</evidence>
<feature type="domain" description="ABC transporter" evidence="13">
    <location>
        <begin position="452"/>
        <end position="686"/>
    </location>
</feature>
<dbReference type="InterPro" id="IPR003439">
    <property type="entry name" value="ABC_transporter-like_ATP-bd"/>
</dbReference>
<evidence type="ECO:0000259" key="14">
    <source>
        <dbReference type="PROSITE" id="PS50929"/>
    </source>
</evidence>
<dbReference type="CDD" id="cd03254">
    <property type="entry name" value="ABCC_Glucan_exporter_like"/>
    <property type="match status" value="1"/>
</dbReference>
<keyword evidence="16" id="KW-1185">Reference proteome</keyword>
<dbReference type="InterPro" id="IPR011527">
    <property type="entry name" value="ABC1_TM_dom"/>
</dbReference>
<dbReference type="GO" id="GO:0016887">
    <property type="term" value="F:ATP hydrolysis activity"/>
    <property type="evidence" value="ECO:0007669"/>
    <property type="project" value="InterPro"/>
</dbReference>
<feature type="transmembrane region" description="Helical" evidence="12">
    <location>
        <begin position="175"/>
        <end position="197"/>
    </location>
</feature>
<evidence type="ECO:0000256" key="8">
    <source>
        <dbReference type="ARBA" id="ARBA00055053"/>
    </source>
</evidence>
<evidence type="ECO:0000256" key="7">
    <source>
        <dbReference type="ARBA" id="ARBA00023136"/>
    </source>
</evidence>
<dbReference type="Pfam" id="PF00664">
    <property type="entry name" value="ABC_membrane"/>
    <property type="match status" value="1"/>
</dbReference>
<dbReference type="SMART" id="SM00382">
    <property type="entry name" value="AAA"/>
    <property type="match status" value="1"/>
</dbReference>
<evidence type="ECO:0000256" key="10">
    <source>
        <dbReference type="ARBA" id="ARBA00071747"/>
    </source>
</evidence>
<protein>
    <recommendedName>
        <fullName evidence="10">Fatty acid ABC transporter ATP-binding/permease protein</fullName>
    </recommendedName>
</protein>
<feature type="compositionally biased region" description="Gly residues" evidence="11">
    <location>
        <begin position="60"/>
        <end position="69"/>
    </location>
</feature>
<dbReference type="GO" id="GO:0015421">
    <property type="term" value="F:ABC-type oligopeptide transporter activity"/>
    <property type="evidence" value="ECO:0007669"/>
    <property type="project" value="TreeGrafter"/>
</dbReference>
<dbReference type="Proteomes" id="UP000292027">
    <property type="component" value="Unassembled WGS sequence"/>
</dbReference>
<dbReference type="Gene3D" id="3.40.50.300">
    <property type="entry name" value="P-loop containing nucleotide triphosphate hydrolases"/>
    <property type="match status" value="1"/>
</dbReference>
<dbReference type="InterPro" id="IPR036640">
    <property type="entry name" value="ABC1_TM_sf"/>
</dbReference>
<keyword evidence="6 12" id="KW-1133">Transmembrane helix</keyword>
<dbReference type="Pfam" id="PF00005">
    <property type="entry name" value="ABC_tran"/>
    <property type="match status" value="1"/>
</dbReference>
<evidence type="ECO:0000256" key="11">
    <source>
        <dbReference type="SAM" id="MobiDB-lite"/>
    </source>
</evidence>
<evidence type="ECO:0000313" key="16">
    <source>
        <dbReference type="Proteomes" id="UP000292027"/>
    </source>
</evidence>
<keyword evidence="3 12" id="KW-0812">Transmembrane</keyword>
<dbReference type="SUPFAM" id="SSF52540">
    <property type="entry name" value="P-loop containing nucleoside triphosphate hydrolases"/>
    <property type="match status" value="1"/>
</dbReference>
<dbReference type="PROSITE" id="PS50893">
    <property type="entry name" value="ABC_TRANSPORTER_2"/>
    <property type="match status" value="1"/>
</dbReference>
<dbReference type="Gene3D" id="1.20.1560.10">
    <property type="entry name" value="ABC transporter type 1, transmembrane domain"/>
    <property type="match status" value="1"/>
</dbReference>
<evidence type="ECO:0000256" key="5">
    <source>
        <dbReference type="ARBA" id="ARBA00022840"/>
    </source>
</evidence>
<dbReference type="PANTHER" id="PTHR43394:SF1">
    <property type="entry name" value="ATP-BINDING CASSETTE SUB-FAMILY B MEMBER 10, MITOCHONDRIAL"/>
    <property type="match status" value="1"/>
</dbReference>
<reference evidence="15 16" key="1">
    <citation type="journal article" date="2015" name="Stand. Genomic Sci.">
        <title>Genomic Encyclopedia of Bacterial and Archaeal Type Strains, Phase III: the genomes of soil and plant-associated and newly described type strains.</title>
        <authorList>
            <person name="Whitman W.B."/>
            <person name="Woyke T."/>
            <person name="Klenk H.P."/>
            <person name="Zhou Y."/>
            <person name="Lilburn T.G."/>
            <person name="Beck B.J."/>
            <person name="De Vos P."/>
            <person name="Vandamme P."/>
            <person name="Eisen J.A."/>
            <person name="Garrity G."/>
            <person name="Hugenholtz P."/>
            <person name="Kyrpides N.C."/>
        </authorList>
    </citation>
    <scope>NUCLEOTIDE SEQUENCE [LARGE SCALE GENOMIC DNA]</scope>
    <source>
        <strain evidence="15 16">VKM Ac-2540</strain>
    </source>
</reference>